<reference evidence="3" key="2">
    <citation type="journal article" date="2023" name="IMA Fungus">
        <title>Comparative genomic study of the Penicillium genus elucidates a diverse pangenome and 15 lateral gene transfer events.</title>
        <authorList>
            <person name="Petersen C."/>
            <person name="Sorensen T."/>
            <person name="Nielsen M.R."/>
            <person name="Sondergaard T.E."/>
            <person name="Sorensen J.L."/>
            <person name="Fitzpatrick D.A."/>
            <person name="Frisvad J.C."/>
            <person name="Nielsen K.L."/>
        </authorList>
    </citation>
    <scope>NUCLEOTIDE SEQUENCE</scope>
    <source>
        <strain evidence="3">IBT 17660</strain>
    </source>
</reference>
<dbReference type="PANTHER" id="PTHR37534">
    <property type="entry name" value="TRANSCRIPTIONAL ACTIVATOR PROTEIN UGA3"/>
    <property type="match status" value="1"/>
</dbReference>
<reference evidence="3" key="1">
    <citation type="submission" date="2022-12" db="EMBL/GenBank/DDBJ databases">
        <authorList>
            <person name="Petersen C."/>
        </authorList>
    </citation>
    <scope>NUCLEOTIDE SEQUENCE</scope>
    <source>
        <strain evidence="3">IBT 17660</strain>
    </source>
</reference>
<dbReference type="Pfam" id="PF11951">
    <property type="entry name" value="Fungal_trans_2"/>
    <property type="match status" value="1"/>
</dbReference>
<sequence length="527" mass="58761">MSPRRNRLIAGCIGDINDLGCEHCQQAGVNCDRTNVRFRNGLSLPKEAELAFSESCWPQLHGKVRFHDETPEIASLYSTIQDGQPAFINDPSCLLQVGPREELNSPSGLLAEQPYAANGADEGNALAQFPALTAESVSPSILSLSSPRSIQSRTSSSPLQPLSEREAILLRNFVENMALWADITDPQRHFETEVSARALKEPVLRYAIFAFSSRHLDRQDNTDVTEALQYHNSCVQLLIPALSGPREHITEDILAAVAILRQHEEMDGEDNQFHLTGTTHILNTVSTFGSSGGLGEAAAWLCLRQDIYISLTSQRPLRTNLQSFYHSDVFQRDDDFAWSSRMVFLLANVLQGAFTDSSIARGTGQIEDWYSTKPHTFDPVRSVPQARGQINDSLPFGCCYPCMVNGPHNMFIGIQYYHIAKIVLALSASPRASSTYESLRHSRAVEKNVRHHLLMVLGLAQSNAKAENTLFTARHSLVAWGWVLRHPLDQRAAESLLQAMHARTGWNMDSLIQTLRAQWQEVDENME</sequence>
<evidence type="ECO:0000313" key="4">
    <source>
        <dbReference type="Proteomes" id="UP001147760"/>
    </source>
</evidence>
<proteinExistence type="predicted"/>
<evidence type="ECO:0008006" key="5">
    <source>
        <dbReference type="Google" id="ProtNLM"/>
    </source>
</evidence>
<evidence type="ECO:0000256" key="1">
    <source>
        <dbReference type="ARBA" id="ARBA00004123"/>
    </source>
</evidence>
<dbReference type="EMBL" id="JAPWDO010000005">
    <property type="protein sequence ID" value="KAJ5471738.1"/>
    <property type="molecule type" value="Genomic_DNA"/>
</dbReference>
<dbReference type="Proteomes" id="UP001147760">
    <property type="component" value="Unassembled WGS sequence"/>
</dbReference>
<dbReference type="InterPro" id="IPR021858">
    <property type="entry name" value="Fun_TF"/>
</dbReference>
<gene>
    <name evidence="3" type="ORF">N7530_009095</name>
</gene>
<evidence type="ECO:0000256" key="2">
    <source>
        <dbReference type="ARBA" id="ARBA00023242"/>
    </source>
</evidence>
<evidence type="ECO:0000313" key="3">
    <source>
        <dbReference type="EMBL" id="KAJ5471738.1"/>
    </source>
</evidence>
<organism evidence="3 4">
    <name type="scientific">Penicillium desertorum</name>
    <dbReference type="NCBI Taxonomy" id="1303715"/>
    <lineage>
        <taxon>Eukaryota</taxon>
        <taxon>Fungi</taxon>
        <taxon>Dikarya</taxon>
        <taxon>Ascomycota</taxon>
        <taxon>Pezizomycotina</taxon>
        <taxon>Eurotiomycetes</taxon>
        <taxon>Eurotiomycetidae</taxon>
        <taxon>Eurotiales</taxon>
        <taxon>Aspergillaceae</taxon>
        <taxon>Penicillium</taxon>
    </lineage>
</organism>
<comment type="caution">
    <text evidence="3">The sequence shown here is derived from an EMBL/GenBank/DDBJ whole genome shotgun (WGS) entry which is preliminary data.</text>
</comment>
<comment type="subcellular location">
    <subcellularLocation>
        <location evidence="1">Nucleus</location>
    </subcellularLocation>
</comment>
<accession>A0A9W9WR04</accession>
<dbReference type="AlphaFoldDB" id="A0A9W9WR04"/>
<dbReference type="GO" id="GO:0045944">
    <property type="term" value="P:positive regulation of transcription by RNA polymerase II"/>
    <property type="evidence" value="ECO:0007669"/>
    <property type="project" value="TreeGrafter"/>
</dbReference>
<dbReference type="PANTHER" id="PTHR37534:SF25">
    <property type="entry name" value="ZN(II)2CYS6 TRANSCRIPTION FACTOR (EUROFUNG)"/>
    <property type="match status" value="1"/>
</dbReference>
<keyword evidence="2" id="KW-0539">Nucleus</keyword>
<keyword evidence="4" id="KW-1185">Reference proteome</keyword>
<dbReference type="GO" id="GO:0005634">
    <property type="term" value="C:nucleus"/>
    <property type="evidence" value="ECO:0007669"/>
    <property type="project" value="UniProtKB-SubCell"/>
</dbReference>
<dbReference type="OrthoDB" id="4525710at2759"/>
<name>A0A9W9WR04_9EURO</name>
<dbReference type="GO" id="GO:0000976">
    <property type="term" value="F:transcription cis-regulatory region binding"/>
    <property type="evidence" value="ECO:0007669"/>
    <property type="project" value="TreeGrafter"/>
</dbReference>
<protein>
    <recommendedName>
        <fullName evidence="5">Zn(2)-C6 fungal-type domain-containing protein</fullName>
    </recommendedName>
</protein>
<dbReference type="GO" id="GO:0003700">
    <property type="term" value="F:DNA-binding transcription factor activity"/>
    <property type="evidence" value="ECO:0007669"/>
    <property type="project" value="TreeGrafter"/>
</dbReference>